<dbReference type="RefSeq" id="WP_379834447.1">
    <property type="nucleotide sequence ID" value="NZ_JBHRYQ010000001.1"/>
</dbReference>
<dbReference type="Proteomes" id="UP001595616">
    <property type="component" value="Unassembled WGS sequence"/>
</dbReference>
<feature type="domain" description="PhnB-like" evidence="1">
    <location>
        <begin position="5"/>
        <end position="133"/>
    </location>
</feature>
<evidence type="ECO:0000313" key="3">
    <source>
        <dbReference type="Proteomes" id="UP001595616"/>
    </source>
</evidence>
<dbReference type="EMBL" id="JBHRYQ010000001">
    <property type="protein sequence ID" value="MFC3809420.1"/>
    <property type="molecule type" value="Genomic_DNA"/>
</dbReference>
<protein>
    <submittedName>
        <fullName evidence="2">VOC family protein</fullName>
    </submittedName>
</protein>
<dbReference type="Gene3D" id="3.10.180.10">
    <property type="entry name" value="2,3-Dihydroxybiphenyl 1,2-Dioxygenase, domain 1"/>
    <property type="match status" value="1"/>
</dbReference>
<sequence>MKNLSVYLVFNGRCREAFNFYQSVCGGDLTFTHYGDFPANGSDAEADKTHVMNASLIINENTSILGCDTPAKSGGPTFGNNFHVMLNTSTKEEADQLFVKLSENGTVQMPMAQQFWGAYFGMCIDQFDVQWMIAYG</sequence>
<name>A0ABV7YQY2_9BACT</name>
<organism evidence="2 3">
    <name type="scientific">Lacihabitans lacunae</name>
    <dbReference type="NCBI Taxonomy" id="1028214"/>
    <lineage>
        <taxon>Bacteria</taxon>
        <taxon>Pseudomonadati</taxon>
        <taxon>Bacteroidota</taxon>
        <taxon>Cytophagia</taxon>
        <taxon>Cytophagales</taxon>
        <taxon>Leadbetterellaceae</taxon>
        <taxon>Lacihabitans</taxon>
    </lineage>
</organism>
<dbReference type="PANTHER" id="PTHR33990:SF1">
    <property type="entry name" value="PROTEIN YJDN"/>
    <property type="match status" value="1"/>
</dbReference>
<evidence type="ECO:0000259" key="1">
    <source>
        <dbReference type="Pfam" id="PF06983"/>
    </source>
</evidence>
<dbReference type="CDD" id="cd06588">
    <property type="entry name" value="PhnB_like"/>
    <property type="match status" value="1"/>
</dbReference>
<evidence type="ECO:0000313" key="2">
    <source>
        <dbReference type="EMBL" id="MFC3809420.1"/>
    </source>
</evidence>
<dbReference type="InterPro" id="IPR028973">
    <property type="entry name" value="PhnB-like"/>
</dbReference>
<dbReference type="SUPFAM" id="SSF54593">
    <property type="entry name" value="Glyoxalase/Bleomycin resistance protein/Dihydroxybiphenyl dioxygenase"/>
    <property type="match status" value="1"/>
</dbReference>
<comment type="caution">
    <text evidence="2">The sequence shown here is derived from an EMBL/GenBank/DDBJ whole genome shotgun (WGS) entry which is preliminary data.</text>
</comment>
<proteinExistence type="predicted"/>
<gene>
    <name evidence="2" type="ORF">ACFOOI_02025</name>
</gene>
<reference evidence="3" key="1">
    <citation type="journal article" date="2019" name="Int. J. Syst. Evol. Microbiol.">
        <title>The Global Catalogue of Microorganisms (GCM) 10K type strain sequencing project: providing services to taxonomists for standard genome sequencing and annotation.</title>
        <authorList>
            <consortium name="The Broad Institute Genomics Platform"/>
            <consortium name="The Broad Institute Genome Sequencing Center for Infectious Disease"/>
            <person name="Wu L."/>
            <person name="Ma J."/>
        </authorList>
    </citation>
    <scope>NUCLEOTIDE SEQUENCE [LARGE SCALE GENOMIC DNA]</scope>
    <source>
        <strain evidence="3">CECT 7956</strain>
    </source>
</reference>
<keyword evidence="3" id="KW-1185">Reference proteome</keyword>
<dbReference type="Pfam" id="PF06983">
    <property type="entry name" value="3-dmu-9_3-mt"/>
    <property type="match status" value="1"/>
</dbReference>
<dbReference type="PANTHER" id="PTHR33990">
    <property type="entry name" value="PROTEIN YJDN-RELATED"/>
    <property type="match status" value="1"/>
</dbReference>
<dbReference type="InterPro" id="IPR029068">
    <property type="entry name" value="Glyas_Bleomycin-R_OHBP_Dase"/>
</dbReference>
<accession>A0ABV7YQY2</accession>